<evidence type="ECO:0000313" key="3">
    <source>
        <dbReference type="EMBL" id="MDQ0364555.1"/>
    </source>
</evidence>
<dbReference type="EMBL" id="JAUSUZ010000001">
    <property type="protein sequence ID" value="MDQ0364555.1"/>
    <property type="molecule type" value="Genomic_DNA"/>
</dbReference>
<dbReference type="Pfam" id="PF16116">
    <property type="entry name" value="DUF4832"/>
    <property type="match status" value="1"/>
</dbReference>
<feature type="region of interest" description="Disordered" evidence="1">
    <location>
        <begin position="219"/>
        <end position="255"/>
    </location>
</feature>
<protein>
    <recommendedName>
        <fullName evidence="2">DUF4832 domain-containing protein</fullName>
    </recommendedName>
</protein>
<dbReference type="AlphaFoldDB" id="A0AAE3VWY1"/>
<feature type="compositionally biased region" description="Basic residues" evidence="1">
    <location>
        <begin position="326"/>
        <end position="342"/>
    </location>
</feature>
<accession>A0AAE3VWY1</accession>
<comment type="caution">
    <text evidence="3">The sequence shown here is derived from an EMBL/GenBank/DDBJ whole genome shotgun (WGS) entry which is preliminary data.</text>
</comment>
<dbReference type="InterPro" id="IPR032267">
    <property type="entry name" value="DUF4832"/>
</dbReference>
<gene>
    <name evidence="3" type="ORF">J2S42_001224</name>
</gene>
<evidence type="ECO:0000313" key="4">
    <source>
        <dbReference type="Proteomes" id="UP001240236"/>
    </source>
</evidence>
<proteinExistence type="predicted"/>
<sequence length="353" mass="38698">MPSDASGARIVAAFDDAFDVTKLEIRYPESAGGAADGRDIGYHDDSFCYREGSPAAGVTLPRSMGGSDYSQLQRALDRGVENKWTRSSMGGEVRPEIQGNAFDAWPGGAGQVDDMRACIELEHTTWKINQGSQGYAASDPEVAAAIRLMGYDLTATHAYLPDDAAGTATVGVTIENRGVAPFYYPWTVTLGLRNAAGDVVKTWDTPWDLRTVMPLKVRAFPVPGHPDPDGRERHRPRPPAAAGDGLLVRRPRHRHDRRGALRVDVFLASPDADRGRPAVGLPGEHPSADPDDRPRTSGRRGDEHRRRARPVRGRGRDHDRGDLHRRPLRRRSRRRQAGRGRARPGAGGRDPPR</sequence>
<evidence type="ECO:0000259" key="2">
    <source>
        <dbReference type="Pfam" id="PF16116"/>
    </source>
</evidence>
<feature type="region of interest" description="Disordered" evidence="1">
    <location>
        <begin position="271"/>
        <end position="353"/>
    </location>
</feature>
<feature type="compositionally biased region" description="Basic and acidic residues" evidence="1">
    <location>
        <begin position="314"/>
        <end position="325"/>
    </location>
</feature>
<name>A0AAE3VWY1_9ACTN</name>
<feature type="domain" description="DUF4832" evidence="2">
    <location>
        <begin position="69"/>
        <end position="214"/>
    </location>
</feature>
<keyword evidence="4" id="KW-1185">Reference proteome</keyword>
<organism evidence="3 4">
    <name type="scientific">Catenuloplanes indicus</name>
    <dbReference type="NCBI Taxonomy" id="137267"/>
    <lineage>
        <taxon>Bacteria</taxon>
        <taxon>Bacillati</taxon>
        <taxon>Actinomycetota</taxon>
        <taxon>Actinomycetes</taxon>
        <taxon>Micromonosporales</taxon>
        <taxon>Micromonosporaceae</taxon>
        <taxon>Catenuloplanes</taxon>
    </lineage>
</organism>
<dbReference type="Proteomes" id="UP001240236">
    <property type="component" value="Unassembled WGS sequence"/>
</dbReference>
<feature type="compositionally biased region" description="Basic and acidic residues" evidence="1">
    <location>
        <begin position="286"/>
        <end position="305"/>
    </location>
</feature>
<reference evidence="3 4" key="1">
    <citation type="submission" date="2023-07" db="EMBL/GenBank/DDBJ databases">
        <title>Sequencing the genomes of 1000 actinobacteria strains.</title>
        <authorList>
            <person name="Klenk H.-P."/>
        </authorList>
    </citation>
    <scope>NUCLEOTIDE SEQUENCE [LARGE SCALE GENOMIC DNA]</scope>
    <source>
        <strain evidence="3 4">DSM 44709</strain>
    </source>
</reference>
<evidence type="ECO:0000256" key="1">
    <source>
        <dbReference type="SAM" id="MobiDB-lite"/>
    </source>
</evidence>